<feature type="transmembrane region" description="Helical" evidence="7">
    <location>
        <begin position="118"/>
        <end position="140"/>
    </location>
</feature>
<dbReference type="GO" id="GO:0022857">
    <property type="term" value="F:transmembrane transporter activity"/>
    <property type="evidence" value="ECO:0007669"/>
    <property type="project" value="InterPro"/>
</dbReference>
<evidence type="ECO:0000256" key="7">
    <source>
        <dbReference type="SAM" id="Phobius"/>
    </source>
</evidence>
<evidence type="ECO:0000313" key="10">
    <source>
        <dbReference type="Proteomes" id="UP000002217"/>
    </source>
</evidence>
<dbReference type="EMBL" id="CP001720">
    <property type="protein sequence ID" value="ACV62668.1"/>
    <property type="molecule type" value="Genomic_DNA"/>
</dbReference>
<protein>
    <submittedName>
        <fullName evidence="9">Major facilitator superfamily MFS_1</fullName>
    </submittedName>
</protein>
<keyword evidence="3" id="KW-1003">Cell membrane</keyword>
<evidence type="ECO:0000256" key="1">
    <source>
        <dbReference type="ARBA" id="ARBA00004651"/>
    </source>
</evidence>
<dbReference type="InterPro" id="IPR020846">
    <property type="entry name" value="MFS_dom"/>
</dbReference>
<dbReference type="STRING" id="485916.Dtox_1815"/>
<dbReference type="Pfam" id="PF07690">
    <property type="entry name" value="MFS_1"/>
    <property type="match status" value="1"/>
</dbReference>
<keyword evidence="2" id="KW-0813">Transport</keyword>
<feature type="transmembrane region" description="Helical" evidence="7">
    <location>
        <begin position="180"/>
        <end position="201"/>
    </location>
</feature>
<sequence length="448" mass="48480">MAIVLAAIEVTIVSTAMPTIVRDLGNIHLMSWVFAIYLLATAITTPIYGKLADLFGRKKVFTIGIVIFLIGSSLCSLAHSMAHLIFFRAIQGIGAGALFPVSLTIIGDIFNIEERAKIQGLISAIWFISGILGPLVGGFIVDLLSWHWIFLINIPFGLLSISLIKLFFHEQFTKKKRYIDYPGAITFTIGMTSLLYAIILGGQNKAWISPITLSLLINAVGFLSLFYFIELKSPEPILPLNLFKLPMVMVPNLATFFLCTVLIGLNVYLPIWVQGVLSYKATGSGIALIPMSVGWTLGAFYCGKLLMKFSVRNTTSLGAGAILAGCSLLVAMGFSIFELIFGMFIIGLGFGLALTSSGIVIQSSVEWNLRGSATALFTFTQALGQTVGVAMLGVLFYHTVSTGSATLNKEVLTFGLHNIFIALSVISVLGLFINLWIPKQKLSGSKLL</sequence>
<dbReference type="InterPro" id="IPR011701">
    <property type="entry name" value="MFS"/>
</dbReference>
<keyword evidence="4 7" id="KW-0812">Transmembrane</keyword>
<organism evidence="9 10">
    <name type="scientific">Desulfofarcimen acetoxidans (strain ATCC 49208 / DSM 771 / KCTC 5769 / VKM B-1644 / 5575)</name>
    <name type="common">Desulfotomaculum acetoxidans</name>
    <dbReference type="NCBI Taxonomy" id="485916"/>
    <lineage>
        <taxon>Bacteria</taxon>
        <taxon>Bacillati</taxon>
        <taxon>Bacillota</taxon>
        <taxon>Clostridia</taxon>
        <taxon>Eubacteriales</taxon>
        <taxon>Peptococcaceae</taxon>
        <taxon>Desulfofarcimen</taxon>
    </lineage>
</organism>
<dbReference type="KEGG" id="dae:Dtox_1815"/>
<dbReference type="AlphaFoldDB" id="C8VXL2"/>
<reference evidence="9 10" key="1">
    <citation type="journal article" date="2009" name="Stand. Genomic Sci.">
        <title>Complete genome sequence of Desulfotomaculum acetoxidans type strain (5575).</title>
        <authorList>
            <person name="Spring S."/>
            <person name="Lapidus A."/>
            <person name="Schroder M."/>
            <person name="Gleim D."/>
            <person name="Sims D."/>
            <person name="Meincke L."/>
            <person name="Glavina Del Rio T."/>
            <person name="Tice H."/>
            <person name="Copeland A."/>
            <person name="Cheng J.F."/>
            <person name="Lucas S."/>
            <person name="Chen F."/>
            <person name="Nolan M."/>
            <person name="Bruce D."/>
            <person name="Goodwin L."/>
            <person name="Pitluck S."/>
            <person name="Ivanova N."/>
            <person name="Mavromatis K."/>
            <person name="Mikhailova N."/>
            <person name="Pati A."/>
            <person name="Chen A."/>
            <person name="Palaniappan K."/>
            <person name="Land M."/>
            <person name="Hauser L."/>
            <person name="Chang Y.J."/>
            <person name="Jeffries C.D."/>
            <person name="Chain P."/>
            <person name="Saunders E."/>
            <person name="Brettin T."/>
            <person name="Detter J.C."/>
            <person name="Goker M."/>
            <person name="Bristow J."/>
            <person name="Eisen J.A."/>
            <person name="Markowitz V."/>
            <person name="Hugenholtz P."/>
            <person name="Kyrpides N.C."/>
            <person name="Klenk H.P."/>
            <person name="Han C."/>
        </authorList>
    </citation>
    <scope>NUCLEOTIDE SEQUENCE [LARGE SCALE GENOMIC DNA]</scope>
    <source>
        <strain evidence="10">ATCC 49208 / DSM 771 / VKM B-1644</strain>
    </source>
</reference>
<accession>C8VXL2</accession>
<dbReference type="OrthoDB" id="102502at2"/>
<feature type="transmembrane region" description="Helical" evidence="7">
    <location>
        <begin position="207"/>
        <end position="229"/>
    </location>
</feature>
<evidence type="ECO:0000256" key="5">
    <source>
        <dbReference type="ARBA" id="ARBA00022989"/>
    </source>
</evidence>
<dbReference type="HOGENOM" id="CLU_000960_2_5_9"/>
<evidence type="ECO:0000256" key="6">
    <source>
        <dbReference type="ARBA" id="ARBA00023136"/>
    </source>
</evidence>
<name>C8VXL2_DESAS</name>
<feature type="transmembrane region" description="Helical" evidence="7">
    <location>
        <begin position="28"/>
        <end position="48"/>
    </location>
</feature>
<keyword evidence="10" id="KW-1185">Reference proteome</keyword>
<keyword evidence="6 7" id="KW-0472">Membrane</keyword>
<evidence type="ECO:0000256" key="2">
    <source>
        <dbReference type="ARBA" id="ARBA00022448"/>
    </source>
</evidence>
<dbReference type="SUPFAM" id="SSF103473">
    <property type="entry name" value="MFS general substrate transporter"/>
    <property type="match status" value="1"/>
</dbReference>
<dbReference type="PRINTS" id="PR01036">
    <property type="entry name" value="TCRTETB"/>
</dbReference>
<feature type="transmembrane region" description="Helical" evidence="7">
    <location>
        <begin position="146"/>
        <end position="168"/>
    </location>
</feature>
<dbReference type="PANTHER" id="PTHR23501">
    <property type="entry name" value="MAJOR FACILITATOR SUPERFAMILY"/>
    <property type="match status" value="1"/>
</dbReference>
<dbReference type="InterPro" id="IPR036259">
    <property type="entry name" value="MFS_trans_sf"/>
</dbReference>
<gene>
    <name evidence="9" type="ordered locus">Dtox_1815</name>
</gene>
<dbReference type="PROSITE" id="PS50850">
    <property type="entry name" value="MFS"/>
    <property type="match status" value="1"/>
</dbReference>
<dbReference type="CDD" id="cd17502">
    <property type="entry name" value="MFS_Azr1_MDR_like"/>
    <property type="match status" value="1"/>
</dbReference>
<keyword evidence="5 7" id="KW-1133">Transmembrane helix</keyword>
<feature type="transmembrane region" description="Helical" evidence="7">
    <location>
        <begin position="340"/>
        <end position="361"/>
    </location>
</feature>
<evidence type="ECO:0000259" key="8">
    <source>
        <dbReference type="PROSITE" id="PS50850"/>
    </source>
</evidence>
<dbReference type="Gene3D" id="1.20.1720.10">
    <property type="entry name" value="Multidrug resistance protein D"/>
    <property type="match status" value="1"/>
</dbReference>
<feature type="transmembrane region" description="Helical" evidence="7">
    <location>
        <begin position="285"/>
        <end position="303"/>
    </location>
</feature>
<dbReference type="FunFam" id="1.20.1720.10:FF:000004">
    <property type="entry name" value="EmrB/QacA family drug resistance transporter"/>
    <property type="match status" value="1"/>
</dbReference>
<feature type="transmembrane region" description="Helical" evidence="7">
    <location>
        <begin position="373"/>
        <end position="397"/>
    </location>
</feature>
<feature type="domain" description="Major facilitator superfamily (MFS) profile" evidence="8">
    <location>
        <begin position="1"/>
        <end position="442"/>
    </location>
</feature>
<dbReference type="PANTHER" id="PTHR23501:SF191">
    <property type="entry name" value="VACUOLAR BASIC AMINO ACID TRANSPORTER 4"/>
    <property type="match status" value="1"/>
</dbReference>
<dbReference type="Proteomes" id="UP000002217">
    <property type="component" value="Chromosome"/>
</dbReference>
<feature type="transmembrane region" description="Helical" evidence="7">
    <location>
        <begin position="85"/>
        <end position="106"/>
    </location>
</feature>
<dbReference type="Gene3D" id="1.20.1250.20">
    <property type="entry name" value="MFS general substrate transporter like domains"/>
    <property type="match status" value="1"/>
</dbReference>
<feature type="transmembrane region" description="Helical" evidence="7">
    <location>
        <begin position="315"/>
        <end position="334"/>
    </location>
</feature>
<feature type="transmembrane region" description="Helical" evidence="7">
    <location>
        <begin position="417"/>
        <end position="437"/>
    </location>
</feature>
<feature type="transmembrane region" description="Helical" evidence="7">
    <location>
        <begin position="250"/>
        <end position="273"/>
    </location>
</feature>
<evidence type="ECO:0000313" key="9">
    <source>
        <dbReference type="EMBL" id="ACV62668.1"/>
    </source>
</evidence>
<proteinExistence type="predicted"/>
<evidence type="ECO:0000256" key="4">
    <source>
        <dbReference type="ARBA" id="ARBA00022692"/>
    </source>
</evidence>
<comment type="subcellular location">
    <subcellularLocation>
        <location evidence="1">Cell membrane</location>
        <topology evidence="1">Multi-pass membrane protein</topology>
    </subcellularLocation>
</comment>
<dbReference type="GO" id="GO:0005886">
    <property type="term" value="C:plasma membrane"/>
    <property type="evidence" value="ECO:0007669"/>
    <property type="project" value="UniProtKB-SubCell"/>
</dbReference>
<evidence type="ECO:0000256" key="3">
    <source>
        <dbReference type="ARBA" id="ARBA00022475"/>
    </source>
</evidence>
<feature type="transmembrane region" description="Helical" evidence="7">
    <location>
        <begin position="60"/>
        <end position="79"/>
    </location>
</feature>
<dbReference type="eggNOG" id="COG0477">
    <property type="taxonomic scope" value="Bacteria"/>
</dbReference>